<evidence type="ECO:0000313" key="3">
    <source>
        <dbReference type="EMBL" id="SBT01837.1"/>
    </source>
</evidence>
<sequence>MVEGNYEFFKHFDEYIDIESMVTSYTYDRYYINNCNLQNFEFPEKLDKIKDICAMFKYLFFLLFNEDSLETSKESLHAEYLNFWLNCQLKKNKIPLTVANDFYSKIKNIGSLFDEKNKLSSKIYEINEDQFQYMSLLYDLYGNYKNIISLMDGKQKEKTCSYYADEYIKLYGKIIQNCLPQNNSSLCSALDAINKQYEHIKDVHNFFICEITELPSLPSYRYNSIEERTSEDAIVQLRQETQDSVDDNDTRYLSSVFGFTGTILGILFTLLILYKFTPFGYRLHNLLKRKNVFHTNSHELDKISLNNSEFQENVHGGKIYNVRYNSILNS</sequence>
<evidence type="ECO:0000313" key="4">
    <source>
        <dbReference type="Proteomes" id="UP000078546"/>
    </source>
</evidence>
<reference evidence="2" key="2">
    <citation type="submission" date="2016-05" db="EMBL/GenBank/DDBJ databases">
        <authorList>
            <person name="Lavstsen T."/>
            <person name="Jespersen J.S."/>
        </authorList>
    </citation>
    <scope>NUCLEOTIDE SEQUENCE [LARGE SCALE GENOMIC DNA]</scope>
</reference>
<reference evidence="4 5" key="1">
    <citation type="submission" date="2016-05" db="EMBL/GenBank/DDBJ databases">
        <authorList>
            <person name="Naeem Raeece"/>
        </authorList>
    </citation>
    <scope>NUCLEOTIDE SEQUENCE [LARGE SCALE GENOMIC DNA]</scope>
</reference>
<dbReference type="Proteomes" id="UP000078546">
    <property type="component" value="Unassembled WGS sequence"/>
</dbReference>
<evidence type="ECO:0000313" key="5">
    <source>
        <dbReference type="Proteomes" id="UP000078560"/>
    </source>
</evidence>
<dbReference type="VEuPathDB" id="PlasmoDB:PocGH01_00130300"/>
<protein>
    <submittedName>
        <fullName evidence="2">PIR Superfamily Protein</fullName>
    </submittedName>
</protein>
<keyword evidence="1" id="KW-0812">Transmembrane</keyword>
<dbReference type="AlphaFoldDB" id="A0A1A8WJW5"/>
<keyword evidence="1" id="KW-1133">Transmembrane helix</keyword>
<dbReference type="EMBL" id="FLQV01002783">
    <property type="protein sequence ID" value="SBT01837.1"/>
    <property type="molecule type" value="Genomic_DNA"/>
</dbReference>
<evidence type="ECO:0000313" key="2">
    <source>
        <dbReference type="EMBL" id="SBS93239.1"/>
    </source>
</evidence>
<dbReference type="Pfam" id="PF05795">
    <property type="entry name" value="Plasmodium_Vir"/>
    <property type="match status" value="2"/>
</dbReference>
<gene>
    <name evidence="3" type="ORF">POVCU1_070000</name>
    <name evidence="2" type="ORF">POVCU2_0079850</name>
</gene>
<dbReference type="EMBL" id="FLQU01001488">
    <property type="protein sequence ID" value="SBS93239.1"/>
    <property type="molecule type" value="Genomic_DNA"/>
</dbReference>
<dbReference type="InterPro" id="IPR008780">
    <property type="entry name" value="Plasmodium_Vir"/>
</dbReference>
<feature type="transmembrane region" description="Helical" evidence="1">
    <location>
        <begin position="252"/>
        <end position="274"/>
    </location>
</feature>
<keyword evidence="1" id="KW-0472">Membrane</keyword>
<organism evidence="2 5">
    <name type="scientific">Plasmodium ovale curtisi</name>
    <dbReference type="NCBI Taxonomy" id="864141"/>
    <lineage>
        <taxon>Eukaryota</taxon>
        <taxon>Sar</taxon>
        <taxon>Alveolata</taxon>
        <taxon>Apicomplexa</taxon>
        <taxon>Aconoidasida</taxon>
        <taxon>Haemosporida</taxon>
        <taxon>Plasmodiidae</taxon>
        <taxon>Plasmodium</taxon>
        <taxon>Plasmodium (Plasmodium)</taxon>
    </lineage>
</organism>
<dbReference type="Proteomes" id="UP000078560">
    <property type="component" value="Unassembled WGS sequence"/>
</dbReference>
<accession>A0A1A8WJW5</accession>
<proteinExistence type="predicted"/>
<name>A0A1A8WJW5_PLAOA</name>
<evidence type="ECO:0000256" key="1">
    <source>
        <dbReference type="SAM" id="Phobius"/>
    </source>
</evidence>